<evidence type="ECO:0000256" key="6">
    <source>
        <dbReference type="ARBA" id="ARBA00022840"/>
    </source>
</evidence>
<feature type="region of interest" description="Disordered" evidence="9">
    <location>
        <begin position="465"/>
        <end position="490"/>
    </location>
</feature>
<keyword evidence="3" id="KW-0808">Transferase</keyword>
<evidence type="ECO:0000256" key="1">
    <source>
        <dbReference type="ARBA" id="ARBA00012513"/>
    </source>
</evidence>
<evidence type="ECO:0000313" key="11">
    <source>
        <dbReference type="EMBL" id="KAG8457182.1"/>
    </source>
</evidence>
<dbReference type="GO" id="GO:0004674">
    <property type="term" value="F:protein serine/threonine kinase activity"/>
    <property type="evidence" value="ECO:0007669"/>
    <property type="project" value="UniProtKB-KW"/>
</dbReference>
<keyword evidence="6" id="KW-0067">ATP-binding</keyword>
<evidence type="ECO:0000256" key="5">
    <source>
        <dbReference type="ARBA" id="ARBA00022777"/>
    </source>
</evidence>
<evidence type="ECO:0000256" key="2">
    <source>
        <dbReference type="ARBA" id="ARBA00022527"/>
    </source>
</evidence>
<gene>
    <name evidence="11" type="ORF">KFE25_004399</name>
</gene>
<name>A0A8J5X6S1_DIALT</name>
<reference evidence="11" key="1">
    <citation type="submission" date="2021-05" db="EMBL/GenBank/DDBJ databases">
        <title>The genome of the haptophyte Pavlova lutheri (Diacronema luteri, Pavlovales) - a model for lipid biosynthesis in eukaryotic algae.</title>
        <authorList>
            <person name="Hulatt C.J."/>
            <person name="Posewitz M.C."/>
        </authorList>
    </citation>
    <scope>NUCLEOTIDE SEQUENCE</scope>
    <source>
        <strain evidence="11">NIVA-4/92</strain>
    </source>
</reference>
<dbReference type="EMBL" id="JAGTXO010000079">
    <property type="protein sequence ID" value="KAG8457182.1"/>
    <property type="molecule type" value="Genomic_DNA"/>
</dbReference>
<dbReference type="GO" id="GO:0007165">
    <property type="term" value="P:signal transduction"/>
    <property type="evidence" value="ECO:0007669"/>
    <property type="project" value="TreeGrafter"/>
</dbReference>
<dbReference type="AlphaFoldDB" id="A0A8J5X6S1"/>
<feature type="compositionally biased region" description="Pro residues" evidence="9">
    <location>
        <begin position="514"/>
        <end position="526"/>
    </location>
</feature>
<keyword evidence="2" id="KW-0723">Serine/threonine-protein kinase</keyword>
<feature type="region of interest" description="Disordered" evidence="9">
    <location>
        <begin position="116"/>
        <end position="140"/>
    </location>
</feature>
<dbReference type="Pfam" id="PF00069">
    <property type="entry name" value="Pkinase"/>
    <property type="match status" value="2"/>
</dbReference>
<dbReference type="GO" id="GO:0005524">
    <property type="term" value="F:ATP binding"/>
    <property type="evidence" value="ECO:0007669"/>
    <property type="project" value="UniProtKB-KW"/>
</dbReference>
<organism evidence="11 12">
    <name type="scientific">Diacronema lutheri</name>
    <name type="common">Unicellular marine alga</name>
    <name type="synonym">Monochrysis lutheri</name>
    <dbReference type="NCBI Taxonomy" id="2081491"/>
    <lineage>
        <taxon>Eukaryota</taxon>
        <taxon>Haptista</taxon>
        <taxon>Haptophyta</taxon>
        <taxon>Pavlovophyceae</taxon>
        <taxon>Pavlovales</taxon>
        <taxon>Pavlovaceae</taxon>
        <taxon>Diacronema</taxon>
    </lineage>
</organism>
<dbReference type="PANTHER" id="PTHR43895:SF32">
    <property type="entry name" value="SERINE_THREONINE-PROTEIN KINASE CHK1"/>
    <property type="match status" value="1"/>
</dbReference>
<dbReference type="InterPro" id="IPR011009">
    <property type="entry name" value="Kinase-like_dom_sf"/>
</dbReference>
<dbReference type="SUPFAM" id="SSF56112">
    <property type="entry name" value="Protein kinase-like (PK-like)"/>
    <property type="match status" value="2"/>
</dbReference>
<dbReference type="OrthoDB" id="8596411at2759"/>
<feature type="compositionally biased region" description="Low complexity" evidence="9">
    <location>
        <begin position="465"/>
        <end position="475"/>
    </location>
</feature>
<sequence length="624" mass="61508">MAGIMRLFASDGHSYGVDTSPVGLLGHGGQGVVRIAHREADGALFAVKIVPPHPSTGASELALEAAALRQVAGHASVVRLEAHALREDDEPSFIVLELCTGGELFDEVLTAADARRRGRAPPARSACDGDDVGAAEPSSGGLSHAQARVYLEQLLSALAHCHARGVYHRDVKAENVLLDADGHVKLVDFGLARVDARRAGAAGGAAAGVDALAADDELLSRTQCGSVMYAAPELLLCSPSRPADGASVGCQRSVGGGGGAGGAGGPAAATPLAAPRSDASAATASVRASASALMLATHVPLGGGTASRGGDAAACARTGAQAAADAPCAQYAPGKADVWSCGVVFYAMLTGMLPFACAHVGTCARYAAFVGARAAADGTPQQLSALPRVVSDVLLRMLEPSPSARESAASLLRHPWLRGGIWVDVAHVPMALVAPSPAPTPAPTPAPALPTGAQLAAPTAVAGAGASADGVAPGAHATSAPGPTPSLKRRHGAFVSDNDLVTLFACAGGSSSEPPSPRAPPSPPPPHVRRASVGSNADAASLSDAYASHSGAHSARCAPCAAPPPSSPHSAANSPMPHALSFSGGAHRKAARHGAASGPGGVAADEATDGGVAGAGGGGRARVD</sequence>
<dbReference type="Proteomes" id="UP000751190">
    <property type="component" value="Unassembled WGS sequence"/>
</dbReference>
<keyword evidence="12" id="KW-1185">Reference proteome</keyword>
<dbReference type="OMA" id="ERQCAGD"/>
<feature type="compositionally biased region" description="Gly residues" evidence="9">
    <location>
        <begin position="611"/>
        <end position="624"/>
    </location>
</feature>
<keyword evidence="4" id="KW-0547">Nucleotide-binding</keyword>
<keyword evidence="5" id="KW-0418">Kinase</keyword>
<evidence type="ECO:0000256" key="9">
    <source>
        <dbReference type="SAM" id="MobiDB-lite"/>
    </source>
</evidence>
<dbReference type="InterPro" id="IPR008271">
    <property type="entry name" value="Ser/Thr_kinase_AS"/>
</dbReference>
<proteinExistence type="predicted"/>
<evidence type="ECO:0000259" key="10">
    <source>
        <dbReference type="PROSITE" id="PS50011"/>
    </source>
</evidence>
<feature type="region of interest" description="Disordered" evidence="9">
    <location>
        <begin position="505"/>
        <end position="538"/>
    </location>
</feature>
<feature type="region of interest" description="Disordered" evidence="9">
    <location>
        <begin position="555"/>
        <end position="624"/>
    </location>
</feature>
<feature type="compositionally biased region" description="Low complexity" evidence="9">
    <location>
        <begin position="568"/>
        <end position="585"/>
    </location>
</feature>
<dbReference type="PROSITE" id="PS50011">
    <property type="entry name" value="PROTEIN_KINASE_DOM"/>
    <property type="match status" value="1"/>
</dbReference>
<comment type="catalytic activity">
    <reaction evidence="8">
        <text>L-seryl-[protein] + ATP = O-phospho-L-seryl-[protein] + ADP + H(+)</text>
        <dbReference type="Rhea" id="RHEA:17989"/>
        <dbReference type="Rhea" id="RHEA-COMP:9863"/>
        <dbReference type="Rhea" id="RHEA-COMP:11604"/>
        <dbReference type="ChEBI" id="CHEBI:15378"/>
        <dbReference type="ChEBI" id="CHEBI:29999"/>
        <dbReference type="ChEBI" id="CHEBI:30616"/>
        <dbReference type="ChEBI" id="CHEBI:83421"/>
        <dbReference type="ChEBI" id="CHEBI:456216"/>
        <dbReference type="EC" id="2.7.11.1"/>
    </reaction>
</comment>
<protein>
    <recommendedName>
        <fullName evidence="1">non-specific serine/threonine protein kinase</fullName>
        <ecNumber evidence="1">2.7.11.1</ecNumber>
    </recommendedName>
</protein>
<dbReference type="SMART" id="SM00220">
    <property type="entry name" value="S_TKc"/>
    <property type="match status" value="1"/>
</dbReference>
<evidence type="ECO:0000256" key="7">
    <source>
        <dbReference type="ARBA" id="ARBA00047899"/>
    </source>
</evidence>
<feature type="domain" description="Protein kinase" evidence="10">
    <location>
        <begin position="19"/>
        <end position="417"/>
    </location>
</feature>
<dbReference type="InterPro" id="IPR000719">
    <property type="entry name" value="Prot_kinase_dom"/>
</dbReference>
<dbReference type="EC" id="2.7.11.1" evidence="1"/>
<comment type="caution">
    <text evidence="11">The sequence shown here is derived from an EMBL/GenBank/DDBJ whole genome shotgun (WGS) entry which is preliminary data.</text>
</comment>
<evidence type="ECO:0000313" key="12">
    <source>
        <dbReference type="Proteomes" id="UP000751190"/>
    </source>
</evidence>
<evidence type="ECO:0000256" key="4">
    <source>
        <dbReference type="ARBA" id="ARBA00022741"/>
    </source>
</evidence>
<accession>A0A8J5X6S1</accession>
<dbReference type="Gene3D" id="1.10.510.10">
    <property type="entry name" value="Transferase(Phosphotransferase) domain 1"/>
    <property type="match status" value="2"/>
</dbReference>
<evidence type="ECO:0000256" key="8">
    <source>
        <dbReference type="ARBA" id="ARBA00048679"/>
    </source>
</evidence>
<dbReference type="PANTHER" id="PTHR43895">
    <property type="entry name" value="CALCIUM/CALMODULIN-DEPENDENT PROTEIN KINASE KINASE-RELATED"/>
    <property type="match status" value="1"/>
</dbReference>
<comment type="catalytic activity">
    <reaction evidence="7">
        <text>L-threonyl-[protein] + ATP = O-phospho-L-threonyl-[protein] + ADP + H(+)</text>
        <dbReference type="Rhea" id="RHEA:46608"/>
        <dbReference type="Rhea" id="RHEA-COMP:11060"/>
        <dbReference type="Rhea" id="RHEA-COMP:11605"/>
        <dbReference type="ChEBI" id="CHEBI:15378"/>
        <dbReference type="ChEBI" id="CHEBI:30013"/>
        <dbReference type="ChEBI" id="CHEBI:30616"/>
        <dbReference type="ChEBI" id="CHEBI:61977"/>
        <dbReference type="ChEBI" id="CHEBI:456216"/>
        <dbReference type="EC" id="2.7.11.1"/>
    </reaction>
</comment>
<dbReference type="PROSITE" id="PS00108">
    <property type="entry name" value="PROTEIN_KINASE_ST"/>
    <property type="match status" value="1"/>
</dbReference>
<evidence type="ECO:0000256" key="3">
    <source>
        <dbReference type="ARBA" id="ARBA00022679"/>
    </source>
</evidence>